<gene>
    <name evidence="2" type="ORF">AVDCRST_MAG20-859</name>
</gene>
<evidence type="ECO:0000313" key="2">
    <source>
        <dbReference type="EMBL" id="CAA9223475.1"/>
    </source>
</evidence>
<reference evidence="2" key="1">
    <citation type="submission" date="2020-02" db="EMBL/GenBank/DDBJ databases">
        <authorList>
            <person name="Meier V. D."/>
        </authorList>
    </citation>
    <scope>NUCLEOTIDE SEQUENCE</scope>
    <source>
        <strain evidence="2">AVDCRST_MAG20</strain>
    </source>
</reference>
<feature type="compositionally biased region" description="Low complexity" evidence="1">
    <location>
        <begin position="10"/>
        <end position="29"/>
    </location>
</feature>
<sequence>ATSHHHRPVRAAPRPVRGGDAAVRAARAL</sequence>
<accession>A0A6J4HJ21</accession>
<feature type="non-terminal residue" evidence="2">
    <location>
        <position position="29"/>
    </location>
</feature>
<name>A0A6J4HJ21_9ACTN</name>
<dbReference type="AlphaFoldDB" id="A0A6J4HJ21"/>
<feature type="non-terminal residue" evidence="2">
    <location>
        <position position="1"/>
    </location>
</feature>
<dbReference type="EMBL" id="CADCSY010000035">
    <property type="protein sequence ID" value="CAA9223475.1"/>
    <property type="molecule type" value="Genomic_DNA"/>
</dbReference>
<feature type="region of interest" description="Disordered" evidence="1">
    <location>
        <begin position="1"/>
        <end position="29"/>
    </location>
</feature>
<protein>
    <submittedName>
        <fullName evidence="2">Uncharacterized protein</fullName>
    </submittedName>
</protein>
<organism evidence="2">
    <name type="scientific">uncultured Acidimicrobiales bacterium</name>
    <dbReference type="NCBI Taxonomy" id="310071"/>
    <lineage>
        <taxon>Bacteria</taxon>
        <taxon>Bacillati</taxon>
        <taxon>Actinomycetota</taxon>
        <taxon>Acidimicrobiia</taxon>
        <taxon>Acidimicrobiales</taxon>
        <taxon>environmental samples</taxon>
    </lineage>
</organism>
<proteinExistence type="predicted"/>
<evidence type="ECO:0000256" key="1">
    <source>
        <dbReference type="SAM" id="MobiDB-lite"/>
    </source>
</evidence>